<evidence type="ECO:0000256" key="3">
    <source>
        <dbReference type="ARBA" id="ARBA00012485"/>
    </source>
</evidence>
<dbReference type="EMBL" id="VJMH01007220">
    <property type="protein sequence ID" value="KAF0685079.1"/>
    <property type="molecule type" value="Genomic_DNA"/>
</dbReference>
<dbReference type="GO" id="GO:0016567">
    <property type="term" value="P:protein ubiquitination"/>
    <property type="evidence" value="ECO:0007669"/>
    <property type="project" value="TreeGrafter"/>
</dbReference>
<dbReference type="InterPro" id="IPR035983">
    <property type="entry name" value="Hect_E3_ubiquitin_ligase"/>
</dbReference>
<keyword evidence="5 6" id="KW-0833">Ubl conjugation pathway</keyword>
<name>A0A6A4XQH1_9STRA</name>
<evidence type="ECO:0000256" key="2">
    <source>
        <dbReference type="ARBA" id="ARBA00004906"/>
    </source>
</evidence>
<gene>
    <name evidence="8" type="ORF">As57867_022882</name>
</gene>
<dbReference type="GO" id="GO:0006511">
    <property type="term" value="P:ubiquitin-dependent protein catabolic process"/>
    <property type="evidence" value="ECO:0007669"/>
    <property type="project" value="TreeGrafter"/>
</dbReference>
<dbReference type="OrthoDB" id="8068875at2759"/>
<dbReference type="PANTHER" id="PTHR11254">
    <property type="entry name" value="HECT DOMAIN UBIQUITIN-PROTEIN LIGASE"/>
    <property type="match status" value="1"/>
</dbReference>
<evidence type="ECO:0000256" key="1">
    <source>
        <dbReference type="ARBA" id="ARBA00000885"/>
    </source>
</evidence>
<comment type="caution">
    <text evidence="8">The sequence shown here is derived from an EMBL/GenBank/DDBJ whole genome shotgun (WGS) entry which is preliminary data.</text>
</comment>
<protein>
    <recommendedName>
        <fullName evidence="3">HECT-type E3 ubiquitin transferase</fullName>
        <ecNumber evidence="3">2.3.2.26</ecNumber>
    </recommendedName>
</protein>
<keyword evidence="4" id="KW-0808">Transferase</keyword>
<evidence type="ECO:0000256" key="4">
    <source>
        <dbReference type="ARBA" id="ARBA00022679"/>
    </source>
</evidence>
<dbReference type="Gene3D" id="3.30.2410.10">
    <property type="entry name" value="Hect, E3 ligase catalytic domain"/>
    <property type="match status" value="1"/>
</dbReference>
<dbReference type="Gene3D" id="3.30.2160.10">
    <property type="entry name" value="Hect, E3 ligase catalytic domain"/>
    <property type="match status" value="1"/>
</dbReference>
<sequence>SATEREGTSVVEVDLIEHGRDIAVTDANKHKYVELMTRWLLFDRVHVQLKEMILGLYEIVPPELLIPFDHKEFELVLCGLTEIDLYDWKANTVTSSNLHNSLALEWFWEIVEAMSPSDQAKLLQYSTGSSRVPVQGFKGLTSYDGKICYFTLKGINYTPGCYPCAHACYNRIDLPLYPSKELMNEALNMLLLSDPTGFNIE</sequence>
<dbReference type="EC" id="2.3.2.26" evidence="3"/>
<dbReference type="FunFam" id="3.30.2410.10:FF:000009">
    <property type="entry name" value="Probable E3 ubiquitin-protein ligase HECTD2"/>
    <property type="match status" value="1"/>
</dbReference>
<feature type="non-terminal residue" evidence="8">
    <location>
        <position position="1"/>
    </location>
</feature>
<dbReference type="Pfam" id="PF00632">
    <property type="entry name" value="HECT"/>
    <property type="match status" value="1"/>
</dbReference>
<reference evidence="8" key="1">
    <citation type="submission" date="2019-06" db="EMBL/GenBank/DDBJ databases">
        <title>Genomics analysis of Aphanomyces spp. identifies a new class of oomycete effector associated with host adaptation.</title>
        <authorList>
            <person name="Gaulin E."/>
        </authorList>
    </citation>
    <scope>NUCLEOTIDE SEQUENCE</scope>
    <source>
        <strain evidence="8">CBS 578.67</strain>
    </source>
</reference>
<dbReference type="InterPro" id="IPR050409">
    <property type="entry name" value="E3_ubiq-protein_ligase"/>
</dbReference>
<proteinExistence type="predicted"/>
<comment type="catalytic activity">
    <reaction evidence="1">
        <text>S-ubiquitinyl-[E2 ubiquitin-conjugating enzyme]-L-cysteine + [acceptor protein]-L-lysine = [E2 ubiquitin-conjugating enzyme]-L-cysteine + N(6)-ubiquitinyl-[acceptor protein]-L-lysine.</text>
        <dbReference type="EC" id="2.3.2.26"/>
    </reaction>
</comment>
<feature type="domain" description="HECT" evidence="7">
    <location>
        <begin position="1"/>
        <end position="201"/>
    </location>
</feature>
<dbReference type="SMART" id="SM00119">
    <property type="entry name" value="HECTc"/>
    <property type="match status" value="1"/>
</dbReference>
<dbReference type="AlphaFoldDB" id="A0A6A4XQH1"/>
<comment type="pathway">
    <text evidence="2">Protein modification; protein ubiquitination.</text>
</comment>
<dbReference type="PANTHER" id="PTHR11254:SF440">
    <property type="entry name" value="E3 UBIQUITIN-PROTEIN LIGASE NEDD-4"/>
    <property type="match status" value="1"/>
</dbReference>
<dbReference type="GO" id="GO:0061630">
    <property type="term" value="F:ubiquitin protein ligase activity"/>
    <property type="evidence" value="ECO:0007669"/>
    <property type="project" value="UniProtKB-EC"/>
</dbReference>
<feature type="active site" description="Glycyl thioester intermediate" evidence="6">
    <location>
        <position position="168"/>
    </location>
</feature>
<dbReference type="Gene3D" id="3.90.1750.10">
    <property type="entry name" value="Hect, E3 ligase catalytic domains"/>
    <property type="match status" value="1"/>
</dbReference>
<dbReference type="SUPFAM" id="SSF56204">
    <property type="entry name" value="Hect, E3 ligase catalytic domain"/>
    <property type="match status" value="1"/>
</dbReference>
<dbReference type="GO" id="GO:0005737">
    <property type="term" value="C:cytoplasm"/>
    <property type="evidence" value="ECO:0007669"/>
    <property type="project" value="TreeGrafter"/>
</dbReference>
<dbReference type="InterPro" id="IPR000569">
    <property type="entry name" value="HECT_dom"/>
</dbReference>
<evidence type="ECO:0000313" key="8">
    <source>
        <dbReference type="EMBL" id="KAF0685079.1"/>
    </source>
</evidence>
<organism evidence="8">
    <name type="scientific">Aphanomyces stellatus</name>
    <dbReference type="NCBI Taxonomy" id="120398"/>
    <lineage>
        <taxon>Eukaryota</taxon>
        <taxon>Sar</taxon>
        <taxon>Stramenopiles</taxon>
        <taxon>Oomycota</taxon>
        <taxon>Saprolegniomycetes</taxon>
        <taxon>Saprolegniales</taxon>
        <taxon>Verrucalvaceae</taxon>
        <taxon>Aphanomyces</taxon>
    </lineage>
</organism>
<accession>A0A6A4XQH1</accession>
<dbReference type="PROSITE" id="PS50237">
    <property type="entry name" value="HECT"/>
    <property type="match status" value="1"/>
</dbReference>
<evidence type="ECO:0000256" key="6">
    <source>
        <dbReference type="PROSITE-ProRule" id="PRU00104"/>
    </source>
</evidence>
<evidence type="ECO:0000259" key="7">
    <source>
        <dbReference type="PROSITE" id="PS50237"/>
    </source>
</evidence>
<evidence type="ECO:0000256" key="5">
    <source>
        <dbReference type="ARBA" id="ARBA00022786"/>
    </source>
</evidence>